<protein>
    <submittedName>
        <fullName evidence="2">Uncharacterized protein</fullName>
    </submittedName>
</protein>
<proteinExistence type="predicted"/>
<organism evidence="2">
    <name type="scientific">marine sediment metagenome</name>
    <dbReference type="NCBI Taxonomy" id="412755"/>
    <lineage>
        <taxon>unclassified sequences</taxon>
        <taxon>metagenomes</taxon>
        <taxon>ecological metagenomes</taxon>
    </lineage>
</organism>
<feature type="compositionally biased region" description="Basic and acidic residues" evidence="1">
    <location>
        <begin position="44"/>
        <end position="55"/>
    </location>
</feature>
<evidence type="ECO:0000313" key="2">
    <source>
        <dbReference type="EMBL" id="KKN62318.1"/>
    </source>
</evidence>
<reference evidence="2" key="1">
    <citation type="journal article" date="2015" name="Nature">
        <title>Complex archaea that bridge the gap between prokaryotes and eukaryotes.</title>
        <authorList>
            <person name="Spang A."/>
            <person name="Saw J.H."/>
            <person name="Jorgensen S.L."/>
            <person name="Zaremba-Niedzwiedzka K."/>
            <person name="Martijn J."/>
            <person name="Lind A.E."/>
            <person name="van Eijk R."/>
            <person name="Schleper C."/>
            <person name="Guy L."/>
            <person name="Ettema T.J."/>
        </authorList>
    </citation>
    <scope>NUCLEOTIDE SEQUENCE</scope>
</reference>
<dbReference type="EMBL" id="LAZR01000629">
    <property type="protein sequence ID" value="KKN62318.1"/>
    <property type="molecule type" value="Genomic_DNA"/>
</dbReference>
<sequence>MHKANKISAFFFLGLFSLMLLHQVFPHLHHQHEESHSHTAIADSGEHHHNDNDAKEKEEIPSGFFDFFMDVHTHSSFSSEIVVLKKNTIEQQTIVDNDVAKTSLDIQKYFFIGYRQNSKPPTYQLSHSYLNRYLSSLVTRGPPSC</sequence>
<comment type="caution">
    <text evidence="2">The sequence shown here is derived from an EMBL/GenBank/DDBJ whole genome shotgun (WGS) entry which is preliminary data.</text>
</comment>
<accession>A0A0F9V945</accession>
<dbReference type="AlphaFoldDB" id="A0A0F9V945"/>
<gene>
    <name evidence="2" type="ORF">LCGC14_0513320</name>
</gene>
<name>A0A0F9V945_9ZZZZ</name>
<evidence type="ECO:0000256" key="1">
    <source>
        <dbReference type="SAM" id="MobiDB-lite"/>
    </source>
</evidence>
<feature type="region of interest" description="Disordered" evidence="1">
    <location>
        <begin position="35"/>
        <end position="55"/>
    </location>
</feature>